<evidence type="ECO:0000313" key="3">
    <source>
        <dbReference type="Proteomes" id="UP000325563"/>
    </source>
</evidence>
<gene>
    <name evidence="2" type="ORF">CP980_34685</name>
</gene>
<feature type="compositionally biased region" description="Acidic residues" evidence="1">
    <location>
        <begin position="31"/>
        <end position="42"/>
    </location>
</feature>
<sequence>MSEQRRNGATTPPSKAPGESGDPEARREAEEALEPGEGDGEAGDALSPNTATQKRVAGQKPSKD</sequence>
<protein>
    <submittedName>
        <fullName evidence="2">Uncharacterized protein</fullName>
    </submittedName>
</protein>
<organism evidence="2 3">
    <name type="scientific">Streptomyces vinaceus</name>
    <dbReference type="NCBI Taxonomy" id="1960"/>
    <lineage>
        <taxon>Bacteria</taxon>
        <taxon>Bacillati</taxon>
        <taxon>Actinomycetota</taxon>
        <taxon>Actinomycetes</taxon>
        <taxon>Kitasatosporales</taxon>
        <taxon>Streptomycetaceae</taxon>
        <taxon>Streptomyces</taxon>
    </lineage>
</organism>
<dbReference type="AlphaFoldDB" id="A0A5J6JP73"/>
<dbReference type="EMBL" id="CP023692">
    <property type="protein sequence ID" value="QEV50284.1"/>
    <property type="molecule type" value="Genomic_DNA"/>
</dbReference>
<name>A0A5J6JP73_STRVI</name>
<evidence type="ECO:0000313" key="2">
    <source>
        <dbReference type="EMBL" id="QEV50284.1"/>
    </source>
</evidence>
<dbReference type="GeneID" id="95615655"/>
<feature type="region of interest" description="Disordered" evidence="1">
    <location>
        <begin position="1"/>
        <end position="64"/>
    </location>
</feature>
<reference evidence="2 3" key="1">
    <citation type="submission" date="2017-09" db="EMBL/GenBank/DDBJ databases">
        <authorList>
            <person name="Lee N."/>
            <person name="Cho B.-K."/>
        </authorList>
    </citation>
    <scope>NUCLEOTIDE SEQUENCE [LARGE SCALE GENOMIC DNA]</scope>
    <source>
        <strain evidence="2 3">ATCC 27476</strain>
    </source>
</reference>
<keyword evidence="3" id="KW-1185">Reference proteome</keyword>
<dbReference type="Proteomes" id="UP000325563">
    <property type="component" value="Chromosome"/>
</dbReference>
<proteinExistence type="predicted"/>
<evidence type="ECO:0000256" key="1">
    <source>
        <dbReference type="SAM" id="MobiDB-lite"/>
    </source>
</evidence>
<dbReference type="RefSeq" id="WP_150530013.1">
    <property type="nucleotide sequence ID" value="NZ_BNBW01000006.1"/>
</dbReference>
<dbReference type="KEGG" id="svn:CP980_34685"/>
<accession>A0A5J6JP73</accession>